<gene>
    <name evidence="3" type="ORF">LCGC14_0839110</name>
</gene>
<dbReference type="InterPro" id="IPR025875">
    <property type="entry name" value="Leu-rich_rpt_4"/>
</dbReference>
<dbReference type="GO" id="GO:0005737">
    <property type="term" value="C:cytoplasm"/>
    <property type="evidence" value="ECO:0007669"/>
    <property type="project" value="TreeGrafter"/>
</dbReference>
<dbReference type="InterPro" id="IPR050216">
    <property type="entry name" value="LRR_domain-containing"/>
</dbReference>
<comment type="caution">
    <text evidence="3">The sequence shown here is derived from an EMBL/GenBank/DDBJ whole genome shotgun (WGS) entry which is preliminary data.</text>
</comment>
<evidence type="ECO:0000256" key="1">
    <source>
        <dbReference type="ARBA" id="ARBA00022614"/>
    </source>
</evidence>
<dbReference type="InterPro" id="IPR001611">
    <property type="entry name" value="Leu-rich_rpt"/>
</dbReference>
<dbReference type="Pfam" id="PF12799">
    <property type="entry name" value="LRR_4"/>
    <property type="match status" value="1"/>
</dbReference>
<evidence type="ECO:0008006" key="4">
    <source>
        <dbReference type="Google" id="ProtNLM"/>
    </source>
</evidence>
<accession>A0A0F9PID6</accession>
<protein>
    <recommendedName>
        <fullName evidence="4">Leucine-rich repeat domain-containing protein</fullName>
    </recommendedName>
</protein>
<dbReference type="InterPro" id="IPR003591">
    <property type="entry name" value="Leu-rich_rpt_typical-subtyp"/>
</dbReference>
<dbReference type="Pfam" id="PF13855">
    <property type="entry name" value="LRR_8"/>
    <property type="match status" value="1"/>
</dbReference>
<dbReference type="SMART" id="SM00369">
    <property type="entry name" value="LRR_TYP"/>
    <property type="match status" value="4"/>
</dbReference>
<evidence type="ECO:0000313" key="3">
    <source>
        <dbReference type="EMBL" id="KKN29934.1"/>
    </source>
</evidence>
<dbReference type="PROSITE" id="PS51450">
    <property type="entry name" value="LRR"/>
    <property type="match status" value="2"/>
</dbReference>
<dbReference type="PANTHER" id="PTHR48051:SF1">
    <property type="entry name" value="RAS SUPPRESSOR PROTEIN 1"/>
    <property type="match status" value="1"/>
</dbReference>
<evidence type="ECO:0000256" key="2">
    <source>
        <dbReference type="ARBA" id="ARBA00022737"/>
    </source>
</evidence>
<dbReference type="EMBL" id="LAZR01002447">
    <property type="protein sequence ID" value="KKN29934.1"/>
    <property type="molecule type" value="Genomic_DNA"/>
</dbReference>
<name>A0A0F9PID6_9ZZZZ</name>
<dbReference type="SUPFAM" id="SSF52058">
    <property type="entry name" value="L domain-like"/>
    <property type="match status" value="1"/>
</dbReference>
<dbReference type="AlphaFoldDB" id="A0A0F9PID6"/>
<proteinExistence type="predicted"/>
<dbReference type="PANTHER" id="PTHR48051">
    <property type="match status" value="1"/>
</dbReference>
<keyword evidence="1" id="KW-0433">Leucine-rich repeat</keyword>
<dbReference type="InterPro" id="IPR032675">
    <property type="entry name" value="LRR_dom_sf"/>
</dbReference>
<keyword evidence="2" id="KW-0677">Repeat</keyword>
<reference evidence="3" key="1">
    <citation type="journal article" date="2015" name="Nature">
        <title>Complex archaea that bridge the gap between prokaryotes and eukaryotes.</title>
        <authorList>
            <person name="Spang A."/>
            <person name="Saw J.H."/>
            <person name="Jorgensen S.L."/>
            <person name="Zaremba-Niedzwiedzka K."/>
            <person name="Martijn J."/>
            <person name="Lind A.E."/>
            <person name="van Eijk R."/>
            <person name="Schleper C."/>
            <person name="Guy L."/>
            <person name="Ettema T.J."/>
        </authorList>
    </citation>
    <scope>NUCLEOTIDE SEQUENCE</scope>
</reference>
<dbReference type="Gene3D" id="3.80.10.10">
    <property type="entry name" value="Ribonuclease Inhibitor"/>
    <property type="match status" value="1"/>
</dbReference>
<sequence>MQTFKVSKFITLKLEDGKSVIYINGKRFRQCKHLIVNIPISEIKRFDEIQSIDELINAEENQEDWEETESNISKENEFWAHSSNLQAWYENNYDTRLLHSNLAFPLLKELTNAGDPLAKRAFKEEIVKRLGSGYPPIVEYLNENKYDNYLTREELIFGILITGEAEIIYELERIIKKDFYVAHKFYDDLDLCFIPIKKHVTGLAMSFFKLYSFPCKVTELTSLKELLLGGNNFKSIPKSIERLKDLKSLYLFDNKIDKLPESIGNLMSLEILNLCGNALKTVPNTISKLTLLKELDLSENPITDLPESILKLNNLKRLKIHGLPLSPQSKILVKELITNGVTIS</sequence>
<organism evidence="3">
    <name type="scientific">marine sediment metagenome</name>
    <dbReference type="NCBI Taxonomy" id="412755"/>
    <lineage>
        <taxon>unclassified sequences</taxon>
        <taxon>metagenomes</taxon>
        <taxon>ecological metagenomes</taxon>
    </lineage>
</organism>